<dbReference type="PROSITE" id="PS00061">
    <property type="entry name" value="ADH_SHORT"/>
    <property type="match status" value="1"/>
</dbReference>
<keyword evidence="3" id="KW-0560">Oxidoreductase</keyword>
<dbReference type="FunFam" id="3.40.50.720:FF:000387">
    <property type="entry name" value="NAD(P)-binding Rossmann-fold superfamily protein"/>
    <property type="match status" value="1"/>
</dbReference>
<evidence type="ECO:0000256" key="1">
    <source>
        <dbReference type="ARBA" id="ARBA00006484"/>
    </source>
</evidence>
<dbReference type="EMBL" id="JACGCM010000923">
    <property type="protein sequence ID" value="KAF6164658.1"/>
    <property type="molecule type" value="Genomic_DNA"/>
</dbReference>
<dbReference type="Proteomes" id="UP000541444">
    <property type="component" value="Unassembled WGS sequence"/>
</dbReference>
<dbReference type="PANTHER" id="PTHR43490">
    <property type="entry name" value="(+)-NEOMENTHOL DEHYDROGENASE"/>
    <property type="match status" value="1"/>
</dbReference>
<dbReference type="InterPro" id="IPR002347">
    <property type="entry name" value="SDR_fam"/>
</dbReference>
<dbReference type="InterPro" id="IPR036291">
    <property type="entry name" value="NAD(P)-bd_dom_sf"/>
</dbReference>
<dbReference type="PRINTS" id="PR00080">
    <property type="entry name" value="SDRFAMILY"/>
</dbReference>
<evidence type="ECO:0000256" key="3">
    <source>
        <dbReference type="ARBA" id="ARBA00023002"/>
    </source>
</evidence>
<comment type="caution">
    <text evidence="5">The sequence shown here is derived from an EMBL/GenBank/DDBJ whole genome shotgun (WGS) entry which is preliminary data.</text>
</comment>
<keyword evidence="6" id="KW-1185">Reference proteome</keyword>
<organism evidence="5 6">
    <name type="scientific">Kingdonia uniflora</name>
    <dbReference type="NCBI Taxonomy" id="39325"/>
    <lineage>
        <taxon>Eukaryota</taxon>
        <taxon>Viridiplantae</taxon>
        <taxon>Streptophyta</taxon>
        <taxon>Embryophyta</taxon>
        <taxon>Tracheophyta</taxon>
        <taxon>Spermatophyta</taxon>
        <taxon>Magnoliopsida</taxon>
        <taxon>Ranunculales</taxon>
        <taxon>Circaeasteraceae</taxon>
        <taxon>Kingdonia</taxon>
    </lineage>
</organism>
<dbReference type="InterPro" id="IPR020904">
    <property type="entry name" value="Sc_DH/Rdtase_CS"/>
</dbReference>
<sequence length="302" mass="33700">MGHPHTSFSTFLSTMVSKDDPDSSRWWSEKTIVAVTGGNKGIGFALVKRLAELGLTVILTCRDESRGREAVEKLKEQGFHVEFFHLDVVVQSSIEAFVTWLTATFGGLDILVNNAAVSFNEINENSVEHAETVIKTNFYGPKLLTEALLPLFRRSETISRVFNISSRLGLLNVSNPVVREILENEEKLSQKGIDFVVNRFLEDVKIGLWKDEGWPKVWTDYSVSKLALNAYSRLLAKRFEKHRLSINCFCPGFTQTGMTQGRGIHTADTAAEVGAKLILLPPNKLPTGVFFSGSKPFLYSNL</sequence>
<evidence type="ECO:0000313" key="5">
    <source>
        <dbReference type="EMBL" id="KAF6164658.1"/>
    </source>
</evidence>
<dbReference type="SUPFAM" id="SSF51735">
    <property type="entry name" value="NAD(P)-binding Rossmann-fold domains"/>
    <property type="match status" value="1"/>
</dbReference>
<comment type="similarity">
    <text evidence="1 4">Belongs to the short-chain dehydrogenases/reductases (SDR) family.</text>
</comment>
<dbReference type="PANTHER" id="PTHR43490:SF60">
    <property type="entry name" value="NAD(P)-BINDING ROSSMANN-FOLD SUPERFAMILY PROTEIN"/>
    <property type="match status" value="1"/>
</dbReference>
<protein>
    <submittedName>
        <fullName evidence="5">Uncharacterized protein</fullName>
    </submittedName>
</protein>
<evidence type="ECO:0000313" key="6">
    <source>
        <dbReference type="Proteomes" id="UP000541444"/>
    </source>
</evidence>
<dbReference type="Gene3D" id="3.40.50.720">
    <property type="entry name" value="NAD(P)-binding Rossmann-like Domain"/>
    <property type="match status" value="1"/>
</dbReference>
<reference evidence="5 6" key="1">
    <citation type="journal article" date="2020" name="IScience">
        <title>Genome Sequencing of the Endangered Kingdonia uniflora (Circaeasteraceae, Ranunculales) Reveals Potential Mechanisms of Evolutionary Specialization.</title>
        <authorList>
            <person name="Sun Y."/>
            <person name="Deng T."/>
            <person name="Zhang A."/>
            <person name="Moore M.J."/>
            <person name="Landis J.B."/>
            <person name="Lin N."/>
            <person name="Zhang H."/>
            <person name="Zhang X."/>
            <person name="Huang J."/>
            <person name="Zhang X."/>
            <person name="Sun H."/>
            <person name="Wang H."/>
        </authorList>
    </citation>
    <scope>NUCLEOTIDE SEQUENCE [LARGE SCALE GENOMIC DNA]</scope>
    <source>
        <strain evidence="5">TB1705</strain>
        <tissue evidence="5">Leaf</tissue>
    </source>
</reference>
<evidence type="ECO:0000256" key="2">
    <source>
        <dbReference type="ARBA" id="ARBA00022857"/>
    </source>
</evidence>
<dbReference type="GO" id="GO:0016491">
    <property type="term" value="F:oxidoreductase activity"/>
    <property type="evidence" value="ECO:0007669"/>
    <property type="project" value="UniProtKB-KW"/>
</dbReference>
<accession>A0A7J7NCS5</accession>
<dbReference type="AlphaFoldDB" id="A0A7J7NCS5"/>
<name>A0A7J7NCS5_9MAGN</name>
<dbReference type="OrthoDB" id="1933717at2759"/>
<dbReference type="GO" id="GO:0016020">
    <property type="term" value="C:membrane"/>
    <property type="evidence" value="ECO:0007669"/>
    <property type="project" value="TreeGrafter"/>
</dbReference>
<dbReference type="PRINTS" id="PR00081">
    <property type="entry name" value="GDHRDH"/>
</dbReference>
<dbReference type="Pfam" id="PF00106">
    <property type="entry name" value="adh_short"/>
    <property type="match status" value="2"/>
</dbReference>
<gene>
    <name evidence="5" type="ORF">GIB67_032886</name>
</gene>
<evidence type="ECO:0000256" key="4">
    <source>
        <dbReference type="RuleBase" id="RU000363"/>
    </source>
</evidence>
<keyword evidence="2" id="KW-0521">NADP</keyword>
<proteinExistence type="inferred from homology"/>